<evidence type="ECO:0000256" key="1">
    <source>
        <dbReference type="SAM" id="MobiDB-lite"/>
    </source>
</evidence>
<evidence type="ECO:0000256" key="2">
    <source>
        <dbReference type="SAM" id="Phobius"/>
    </source>
</evidence>
<keyword evidence="2" id="KW-0812">Transmembrane</keyword>
<reference evidence="3" key="2">
    <citation type="journal article" date="2021" name="PeerJ">
        <title>Extensive microbial diversity within the chicken gut microbiome revealed by metagenomics and culture.</title>
        <authorList>
            <person name="Gilroy R."/>
            <person name="Ravi A."/>
            <person name="Getino M."/>
            <person name="Pursley I."/>
            <person name="Horton D.L."/>
            <person name="Alikhan N.F."/>
            <person name="Baker D."/>
            <person name="Gharbi K."/>
            <person name="Hall N."/>
            <person name="Watson M."/>
            <person name="Adriaenssens E.M."/>
            <person name="Foster-Nyarko E."/>
            <person name="Jarju S."/>
            <person name="Secka A."/>
            <person name="Antonio M."/>
            <person name="Oren A."/>
            <person name="Chaudhuri R.R."/>
            <person name="La Ragione R."/>
            <person name="Hildebrand F."/>
            <person name="Pallen M.J."/>
        </authorList>
    </citation>
    <scope>NUCLEOTIDE SEQUENCE</scope>
    <source>
        <strain evidence="3">1063</strain>
    </source>
</reference>
<sequence>MWYSAKNDFGKFTLKKSKRIAILALLLALTVILSVIPIRVSSATLALTLLPVLVLALTQDFLTGLLGGLVMGVTSLVMAFTVGAGSPTAPIFQNPLVSILPRLFVPVVAFSVMKGLSALAKRIRRKRSHEGLEAAEPVSEDIPAERAYDGADGAGADGAPDEDGAGADGAQSAAGVDAAKKDELPRLLQALIDGVACLAGVLTNTGLVLGMMWALYGGKSVNDTLISPEFMTAMLSINFVIEVVLFPLITPPVIYAVRKSARK</sequence>
<dbReference type="InterPro" id="IPR024529">
    <property type="entry name" value="ECF_trnsprt_substrate-spec"/>
</dbReference>
<keyword evidence="2" id="KW-1133">Transmembrane helix</keyword>
<accession>A0A9D1HRX5</accession>
<feature type="transmembrane region" description="Helical" evidence="2">
    <location>
        <begin position="42"/>
        <end position="58"/>
    </location>
</feature>
<dbReference type="Proteomes" id="UP000824088">
    <property type="component" value="Unassembled WGS sequence"/>
</dbReference>
<comment type="caution">
    <text evidence="3">The sequence shown here is derived from an EMBL/GenBank/DDBJ whole genome shotgun (WGS) entry which is preliminary data.</text>
</comment>
<evidence type="ECO:0000313" key="3">
    <source>
        <dbReference type="EMBL" id="HIU21386.1"/>
    </source>
</evidence>
<dbReference type="Pfam" id="PF12822">
    <property type="entry name" value="ECF_trnsprt"/>
    <property type="match status" value="1"/>
</dbReference>
<feature type="region of interest" description="Disordered" evidence="1">
    <location>
        <begin position="149"/>
        <end position="172"/>
    </location>
</feature>
<evidence type="ECO:0000313" key="4">
    <source>
        <dbReference type="Proteomes" id="UP000824088"/>
    </source>
</evidence>
<protein>
    <submittedName>
        <fullName evidence="3">ECF transporter S component</fullName>
    </submittedName>
</protein>
<organism evidence="3 4">
    <name type="scientific">Candidatus Limadaptatus stercorigallinarum</name>
    <dbReference type="NCBI Taxonomy" id="2840845"/>
    <lineage>
        <taxon>Bacteria</taxon>
        <taxon>Bacillati</taxon>
        <taxon>Bacillota</taxon>
        <taxon>Clostridia</taxon>
        <taxon>Eubacteriales</taxon>
        <taxon>Candidatus Limadaptatus</taxon>
    </lineage>
</organism>
<dbReference type="AlphaFoldDB" id="A0A9D1HRX5"/>
<dbReference type="Gene3D" id="1.10.1760.20">
    <property type="match status" value="2"/>
</dbReference>
<reference evidence="3" key="1">
    <citation type="submission" date="2020-10" db="EMBL/GenBank/DDBJ databases">
        <authorList>
            <person name="Gilroy R."/>
        </authorList>
    </citation>
    <scope>NUCLEOTIDE SEQUENCE</scope>
    <source>
        <strain evidence="3">1063</strain>
    </source>
</reference>
<keyword evidence="2" id="KW-0472">Membrane</keyword>
<feature type="transmembrane region" description="Helical" evidence="2">
    <location>
        <begin position="190"/>
        <end position="216"/>
    </location>
</feature>
<dbReference type="EMBL" id="DVMN01000071">
    <property type="protein sequence ID" value="HIU21386.1"/>
    <property type="molecule type" value="Genomic_DNA"/>
</dbReference>
<feature type="transmembrane region" description="Helical" evidence="2">
    <location>
        <begin position="65"/>
        <end position="83"/>
    </location>
</feature>
<proteinExistence type="predicted"/>
<feature type="transmembrane region" description="Helical" evidence="2">
    <location>
        <begin position="103"/>
        <end position="120"/>
    </location>
</feature>
<feature type="transmembrane region" description="Helical" evidence="2">
    <location>
        <begin position="236"/>
        <end position="257"/>
    </location>
</feature>
<gene>
    <name evidence="3" type="ORF">IAD51_04050</name>
</gene>
<name>A0A9D1HRX5_9FIRM</name>
<dbReference type="GO" id="GO:0022857">
    <property type="term" value="F:transmembrane transporter activity"/>
    <property type="evidence" value="ECO:0007669"/>
    <property type="project" value="InterPro"/>
</dbReference>